<evidence type="ECO:0000313" key="3">
    <source>
        <dbReference type="Proteomes" id="UP001162156"/>
    </source>
</evidence>
<gene>
    <name evidence="2" type="ORF">NQ314_015601</name>
</gene>
<keyword evidence="3" id="KW-1185">Reference proteome</keyword>
<feature type="domain" description="PiggyBac transposable element-derived protein" evidence="1">
    <location>
        <begin position="20"/>
        <end position="143"/>
    </location>
</feature>
<evidence type="ECO:0000313" key="2">
    <source>
        <dbReference type="EMBL" id="KAJ8931476.1"/>
    </source>
</evidence>
<reference evidence="2" key="1">
    <citation type="journal article" date="2023" name="Insect Mol. Biol.">
        <title>Genome sequencing provides insights into the evolution of gene families encoding plant cell wall-degrading enzymes in longhorned beetles.</title>
        <authorList>
            <person name="Shin N.R."/>
            <person name="Okamura Y."/>
            <person name="Kirsch R."/>
            <person name="Pauchet Y."/>
        </authorList>
    </citation>
    <scope>NUCLEOTIDE SEQUENCE</scope>
    <source>
        <strain evidence="2">RBIC_L_NR</strain>
    </source>
</reference>
<dbReference type="Pfam" id="PF13843">
    <property type="entry name" value="DDE_Tnp_1_7"/>
    <property type="match status" value="1"/>
</dbReference>
<comment type="caution">
    <text evidence="2">The sequence shown here is derived from an EMBL/GenBank/DDBJ whole genome shotgun (WGS) entry which is preliminary data.</text>
</comment>
<dbReference type="EMBL" id="JANEYF010004325">
    <property type="protein sequence ID" value="KAJ8931476.1"/>
    <property type="molecule type" value="Genomic_DNA"/>
</dbReference>
<accession>A0AAV8WYZ2</accession>
<protein>
    <recommendedName>
        <fullName evidence="1">PiggyBac transposable element-derived protein domain-containing protein</fullName>
    </recommendedName>
</protein>
<organism evidence="2 3">
    <name type="scientific">Rhamnusium bicolor</name>
    <dbReference type="NCBI Taxonomy" id="1586634"/>
    <lineage>
        <taxon>Eukaryota</taxon>
        <taxon>Metazoa</taxon>
        <taxon>Ecdysozoa</taxon>
        <taxon>Arthropoda</taxon>
        <taxon>Hexapoda</taxon>
        <taxon>Insecta</taxon>
        <taxon>Pterygota</taxon>
        <taxon>Neoptera</taxon>
        <taxon>Endopterygota</taxon>
        <taxon>Coleoptera</taxon>
        <taxon>Polyphaga</taxon>
        <taxon>Cucujiformia</taxon>
        <taxon>Chrysomeloidea</taxon>
        <taxon>Cerambycidae</taxon>
        <taxon>Lepturinae</taxon>
        <taxon>Rhagiini</taxon>
        <taxon>Rhamnusium</taxon>
    </lineage>
</organism>
<name>A0AAV8WYZ2_9CUCU</name>
<sequence length="156" mass="17603">MTITTDSINCALCSKFQGIPLEQKLSIDEQLYATKARHHMTQYMSVKPHKWGYKLFLLCGALAPLSLCFSCNFDVYSGSENQPKFRSVDEPHLGASSNTVVRLCRAVPSNLNRVVYFDNYYTSLPLMSFLAARGIFALGTAEEIEFQIVSYRLTIK</sequence>
<dbReference type="Proteomes" id="UP001162156">
    <property type="component" value="Unassembled WGS sequence"/>
</dbReference>
<evidence type="ECO:0000259" key="1">
    <source>
        <dbReference type="Pfam" id="PF13843"/>
    </source>
</evidence>
<dbReference type="PANTHER" id="PTHR47272">
    <property type="entry name" value="DDE_TNP_1_7 DOMAIN-CONTAINING PROTEIN"/>
    <property type="match status" value="1"/>
</dbReference>
<dbReference type="InterPro" id="IPR029526">
    <property type="entry name" value="PGBD"/>
</dbReference>
<dbReference type="AlphaFoldDB" id="A0AAV8WYZ2"/>
<dbReference type="PANTHER" id="PTHR47272:SF1">
    <property type="entry name" value="PIGGYBAC TRANSPOSABLE ELEMENT-DERIVED PROTEIN 3-LIKE"/>
    <property type="match status" value="1"/>
</dbReference>
<proteinExistence type="predicted"/>